<dbReference type="GO" id="GO:0045944">
    <property type="term" value="P:positive regulation of transcription by RNA polymerase II"/>
    <property type="evidence" value="ECO:0007669"/>
    <property type="project" value="TreeGrafter"/>
</dbReference>
<proteinExistence type="inferred from homology"/>
<dbReference type="GO" id="GO:0008270">
    <property type="term" value="F:zinc ion binding"/>
    <property type="evidence" value="ECO:0007669"/>
    <property type="project" value="InterPro"/>
</dbReference>
<dbReference type="GO" id="GO:0006508">
    <property type="term" value="P:proteolysis"/>
    <property type="evidence" value="ECO:0007669"/>
    <property type="project" value="UniProtKB-KW"/>
</dbReference>
<dbReference type="InterPro" id="IPR007484">
    <property type="entry name" value="Peptidase_M28"/>
</dbReference>
<keyword evidence="3 8" id="KW-0862">Zinc</keyword>
<feature type="chain" id="PRO_5040548295" description="Peptide hydrolase" evidence="8">
    <location>
        <begin position="21"/>
        <end position="1137"/>
    </location>
</feature>
<gene>
    <name evidence="11" type="ORF">CLUP02_13308</name>
</gene>
<evidence type="ECO:0000256" key="9">
    <source>
        <dbReference type="SAM" id="MobiDB-lite"/>
    </source>
</evidence>
<name>A0A9Q8WLH4_9PEZI</name>
<dbReference type="Gene3D" id="3.40.630.10">
    <property type="entry name" value="Zn peptidases"/>
    <property type="match status" value="1"/>
</dbReference>
<keyword evidence="12" id="KW-1185">Reference proteome</keyword>
<feature type="signal peptide" evidence="8">
    <location>
        <begin position="1"/>
        <end position="20"/>
    </location>
</feature>
<dbReference type="PANTHER" id="PTHR47782:SF12">
    <property type="entry name" value="ZN(II)2CYS6 TRANSCRIPTION FACTOR (EUROFUNG)"/>
    <property type="match status" value="1"/>
</dbReference>
<protein>
    <recommendedName>
        <fullName evidence="8">Peptide hydrolase</fullName>
        <ecNumber evidence="8">3.4.-.-</ecNumber>
    </recommendedName>
</protein>
<dbReference type="GO" id="GO:0000981">
    <property type="term" value="F:DNA-binding transcription factor activity, RNA polymerase II-specific"/>
    <property type="evidence" value="ECO:0007669"/>
    <property type="project" value="TreeGrafter"/>
</dbReference>
<dbReference type="Pfam" id="PF04389">
    <property type="entry name" value="Peptidase_M28"/>
    <property type="match status" value="1"/>
</dbReference>
<evidence type="ECO:0000256" key="4">
    <source>
        <dbReference type="ARBA" id="ARBA00023015"/>
    </source>
</evidence>
<feature type="compositionally biased region" description="Polar residues" evidence="9">
    <location>
        <begin position="1045"/>
        <end position="1063"/>
    </location>
</feature>
<dbReference type="InterPro" id="IPR046450">
    <property type="entry name" value="PA_dom_sf"/>
</dbReference>
<comment type="similarity">
    <text evidence="8">Belongs to the peptidase M28 family.</text>
</comment>
<dbReference type="SUPFAM" id="SSF53187">
    <property type="entry name" value="Zn-dependent exopeptidases"/>
    <property type="match status" value="1"/>
</dbReference>
<dbReference type="GO" id="GO:0008233">
    <property type="term" value="F:peptidase activity"/>
    <property type="evidence" value="ECO:0007669"/>
    <property type="project" value="UniProtKB-KW"/>
</dbReference>
<evidence type="ECO:0000259" key="10">
    <source>
        <dbReference type="SMART" id="SM00906"/>
    </source>
</evidence>
<dbReference type="GO" id="GO:0005634">
    <property type="term" value="C:nucleus"/>
    <property type="evidence" value="ECO:0007669"/>
    <property type="project" value="UniProtKB-SubCell"/>
</dbReference>
<feature type="compositionally biased region" description="Polar residues" evidence="9">
    <location>
        <begin position="499"/>
        <end position="508"/>
    </location>
</feature>
<feature type="region of interest" description="Disordered" evidence="9">
    <location>
        <begin position="1044"/>
        <end position="1066"/>
    </location>
</feature>
<dbReference type="RefSeq" id="XP_049149395.1">
    <property type="nucleotide sequence ID" value="XM_049292249.1"/>
</dbReference>
<dbReference type="PANTHER" id="PTHR47782">
    <property type="entry name" value="ZN(II)2CYS6 TRANSCRIPTION FACTOR (EUROFUNG)-RELATED"/>
    <property type="match status" value="1"/>
</dbReference>
<keyword evidence="7" id="KW-0539">Nucleus</keyword>
<evidence type="ECO:0000256" key="6">
    <source>
        <dbReference type="ARBA" id="ARBA00023163"/>
    </source>
</evidence>
<dbReference type="EMBL" id="CP019479">
    <property type="protein sequence ID" value="UQC87789.1"/>
    <property type="molecule type" value="Genomic_DNA"/>
</dbReference>
<dbReference type="Pfam" id="PF04082">
    <property type="entry name" value="Fungal_trans"/>
    <property type="match status" value="1"/>
</dbReference>
<accession>A0A9Q8WLH4</accession>
<keyword evidence="4" id="KW-0805">Transcription regulation</keyword>
<dbReference type="CDD" id="cd14686">
    <property type="entry name" value="bZIP"/>
    <property type="match status" value="1"/>
</dbReference>
<keyword evidence="2 8" id="KW-0479">Metal-binding</keyword>
<feature type="region of interest" description="Disordered" evidence="9">
    <location>
        <begin position="476"/>
        <end position="510"/>
    </location>
</feature>
<dbReference type="Gene3D" id="3.50.30.30">
    <property type="match status" value="1"/>
</dbReference>
<dbReference type="Proteomes" id="UP000830671">
    <property type="component" value="Chromosome 7"/>
</dbReference>
<dbReference type="InterPro" id="IPR052202">
    <property type="entry name" value="Yeast_MetPath_Reg"/>
</dbReference>
<dbReference type="SMART" id="SM00906">
    <property type="entry name" value="Fungal_trans"/>
    <property type="match status" value="1"/>
</dbReference>
<dbReference type="InterPro" id="IPR007219">
    <property type="entry name" value="XnlR_reg_dom"/>
</dbReference>
<evidence type="ECO:0000313" key="12">
    <source>
        <dbReference type="Proteomes" id="UP000830671"/>
    </source>
</evidence>
<keyword evidence="8" id="KW-0645">Protease</keyword>
<evidence type="ECO:0000256" key="3">
    <source>
        <dbReference type="ARBA" id="ARBA00022833"/>
    </source>
</evidence>
<feature type="region of interest" description="Disordered" evidence="9">
    <location>
        <begin position="558"/>
        <end position="591"/>
    </location>
</feature>
<sequence length="1137" mass="124486">MAGARRLQLAGLALLGGVSALQMQMQVPEQQAPMIADDAPVVATSPSTASSSSSKKPLVETEALQDTIKADNLLARAKDLYDIAKLGEEEYNHPTRVIGSDGHLGTLEYIYFELAKLGDYYKIWNQTFPAVSGNVFESRLVIGNDVPKSASPMALTPPTKDKEPVYGDLIFVENNGCDASDYPSKVKGNIAFIRRGTCAFGAKSEQAGKAGAIAAVVYNYETETVHGTLGTPSPDHIATFGLGGDDAKPILEKLGKGKSVDAIAYIDAVVNTIETTNILAQTIEGDPDNCVMLGGHSDSVAEGPGINDDGSGSLSLLEIATQLTKFSVNNCVRFAWWAGEEEGLLGSDYYVDVLPEEENQKIRLFMDYDMLGSPNYAYQVYNATNAVNPTGSEELRDLYVDWYKAHDLAYTFIPFDGRSDYDAFIRNGIPGGDNDFALNDDARLRCTYAAREHQIQLRRQDVERLEQHIRDLQAENDNLTGRLAEHQRQADTADERLATPTTTSSLGLQTDEAEAPAAGGGEIASQVIHLSLSAGGGRDFVGSTSGLFLANLLQSHSQSSEAPSHTVGQYPSSTSRHHGRTGSLVPTSGATSLPPRSMTVEILDAYSSHDRLCYPFLSPKALDRALDVVYDVGNPEKGNPIDSFLVDMTLAIGTAQVYKLNWNGFWDSEVHYTRAMTRLGDVLSRGGITALQALLLICQYRMGTTSHDTSTSVWHLIGVAARTCFELGLHKGSTYTVPLSRPGNEADVEGRHEDVEIKRRCFWSVVSMDRIASLILGRPLAIQLEDIDVDLPPFDVPGSPVPLSNSLSTASFRTPEWHLGTAIFVQIVRYRMICGKILNVLHRSANIARDPVTYEDSRNALAEELQSWREGTNNLPLIAPEAPLTSPASRSSFRSAEWYNLLYHNGILMLFRPSPTLCDATGNSIVLQHMFDSSQEAIKLYANLHRSRKINYSWVTLHSIFIAGLSYIYALRNHLQHMQSRNPANANTPRATLRTTPTISQVVNDTRACSKVLVAVSERWAMARNCSEVFDRLSDAVVADIVEAQTGNGSSSNEPAYNNQPTGETEHLSQAMEMSLNDAMYGQGPGQNFVNMTVDETLRDCFGDLQNICYDQYHSDAIAQLSQDWLFGMGETPSRYF</sequence>
<evidence type="ECO:0000256" key="7">
    <source>
        <dbReference type="ARBA" id="ARBA00023242"/>
    </source>
</evidence>
<comment type="subcellular location">
    <subcellularLocation>
        <location evidence="1">Nucleus</location>
    </subcellularLocation>
</comment>
<dbReference type="Pfam" id="PF02225">
    <property type="entry name" value="PA"/>
    <property type="match status" value="1"/>
</dbReference>
<dbReference type="GO" id="GO:0006351">
    <property type="term" value="P:DNA-templated transcription"/>
    <property type="evidence" value="ECO:0007669"/>
    <property type="project" value="InterPro"/>
</dbReference>
<organism evidence="11 12">
    <name type="scientific">Colletotrichum lupini</name>
    <dbReference type="NCBI Taxonomy" id="145971"/>
    <lineage>
        <taxon>Eukaryota</taxon>
        <taxon>Fungi</taxon>
        <taxon>Dikarya</taxon>
        <taxon>Ascomycota</taxon>
        <taxon>Pezizomycotina</taxon>
        <taxon>Sordariomycetes</taxon>
        <taxon>Hypocreomycetidae</taxon>
        <taxon>Glomerellales</taxon>
        <taxon>Glomerellaceae</taxon>
        <taxon>Colletotrichum</taxon>
        <taxon>Colletotrichum acutatum species complex</taxon>
    </lineage>
</organism>
<keyword evidence="5" id="KW-0238">DNA-binding</keyword>
<dbReference type="GO" id="GO:0043565">
    <property type="term" value="F:sequence-specific DNA binding"/>
    <property type="evidence" value="ECO:0007669"/>
    <property type="project" value="TreeGrafter"/>
</dbReference>
<dbReference type="SUPFAM" id="SSF52025">
    <property type="entry name" value="PA domain"/>
    <property type="match status" value="1"/>
</dbReference>
<dbReference type="AlphaFoldDB" id="A0A9Q8WLH4"/>
<evidence type="ECO:0000313" key="11">
    <source>
        <dbReference type="EMBL" id="UQC87789.1"/>
    </source>
</evidence>
<evidence type="ECO:0000256" key="8">
    <source>
        <dbReference type="RuleBase" id="RU361240"/>
    </source>
</evidence>
<dbReference type="CDD" id="cd02130">
    <property type="entry name" value="PA_ScAPY_like"/>
    <property type="match status" value="1"/>
</dbReference>
<reference evidence="11" key="1">
    <citation type="journal article" date="2021" name="Mol. Plant Microbe Interact.">
        <title>Complete Genome Sequence of the Plant-Pathogenic Fungus Colletotrichum lupini.</title>
        <authorList>
            <person name="Baroncelli R."/>
            <person name="Pensec F."/>
            <person name="Da Lio D."/>
            <person name="Boufleur T."/>
            <person name="Vicente I."/>
            <person name="Sarrocco S."/>
            <person name="Picot A."/>
            <person name="Baraldi E."/>
            <person name="Sukno S."/>
            <person name="Thon M."/>
            <person name="Le Floch G."/>
        </authorList>
    </citation>
    <scope>NUCLEOTIDE SEQUENCE</scope>
    <source>
        <strain evidence="11">IMI 504893</strain>
    </source>
</reference>
<feature type="domain" description="Xylanolytic transcriptional activator regulatory" evidence="10">
    <location>
        <begin position="713"/>
        <end position="798"/>
    </location>
</feature>
<keyword evidence="6" id="KW-0804">Transcription</keyword>
<dbReference type="InterPro" id="IPR003137">
    <property type="entry name" value="PA_domain"/>
</dbReference>
<dbReference type="GeneID" id="73347259"/>
<evidence type="ECO:0000256" key="1">
    <source>
        <dbReference type="ARBA" id="ARBA00004123"/>
    </source>
</evidence>
<feature type="compositionally biased region" description="Basic and acidic residues" evidence="9">
    <location>
        <begin position="483"/>
        <end position="497"/>
    </location>
</feature>
<feature type="compositionally biased region" description="Polar residues" evidence="9">
    <location>
        <begin position="558"/>
        <end position="574"/>
    </location>
</feature>
<evidence type="ECO:0000256" key="2">
    <source>
        <dbReference type="ARBA" id="ARBA00022723"/>
    </source>
</evidence>
<dbReference type="KEGG" id="clup:CLUP02_13308"/>
<evidence type="ECO:0000256" key="5">
    <source>
        <dbReference type="ARBA" id="ARBA00023125"/>
    </source>
</evidence>
<keyword evidence="8" id="KW-0378">Hydrolase</keyword>
<dbReference type="CDD" id="cd12148">
    <property type="entry name" value="fungal_TF_MHR"/>
    <property type="match status" value="1"/>
</dbReference>
<keyword evidence="8" id="KW-0732">Signal</keyword>
<dbReference type="EC" id="3.4.-.-" evidence="8"/>